<keyword evidence="5 13" id="KW-0444">Lipid biosynthesis</keyword>
<keyword evidence="8 13" id="KW-0547">Nucleotide-binding</keyword>
<name>A0ABW7N6K6_9BACT</name>
<dbReference type="EC" id="2.7.1.130" evidence="3 13"/>
<keyword evidence="15" id="KW-1185">Reference proteome</keyword>
<keyword evidence="9 13" id="KW-0418">Kinase</keyword>
<reference evidence="14 15" key="1">
    <citation type="journal article" date="2013" name="Int. J. Syst. Evol. Microbiol.">
        <title>Marinoscillum luteum sp. nov., isolated from marine sediment.</title>
        <authorList>
            <person name="Cha I.T."/>
            <person name="Park S.J."/>
            <person name="Kim S.J."/>
            <person name="Kim J.G."/>
            <person name="Jung M.Y."/>
            <person name="Shin K.S."/>
            <person name="Kwon K.K."/>
            <person name="Yang S.H."/>
            <person name="Seo Y.S."/>
            <person name="Rhee S.K."/>
        </authorList>
    </citation>
    <scope>NUCLEOTIDE SEQUENCE [LARGE SCALE GENOMIC DNA]</scope>
    <source>
        <strain evidence="14 15">KCTC 23939</strain>
    </source>
</reference>
<dbReference type="RefSeq" id="WP_395416079.1">
    <property type="nucleotide sequence ID" value="NZ_JBIPKE010000011.1"/>
</dbReference>
<dbReference type="InterPro" id="IPR003758">
    <property type="entry name" value="LpxK"/>
</dbReference>
<dbReference type="GO" id="GO:0009029">
    <property type="term" value="F:lipid-A 4'-kinase activity"/>
    <property type="evidence" value="ECO:0007669"/>
    <property type="project" value="UniProtKB-EC"/>
</dbReference>
<organism evidence="14 15">
    <name type="scientific">Marinoscillum luteum</name>
    <dbReference type="NCBI Taxonomy" id="861051"/>
    <lineage>
        <taxon>Bacteria</taxon>
        <taxon>Pseudomonadati</taxon>
        <taxon>Bacteroidota</taxon>
        <taxon>Cytophagia</taxon>
        <taxon>Cytophagales</taxon>
        <taxon>Reichenbachiellaceae</taxon>
        <taxon>Marinoscillum</taxon>
    </lineage>
</organism>
<feature type="binding site" evidence="13">
    <location>
        <begin position="47"/>
        <end position="54"/>
    </location>
    <ligand>
        <name>ATP</name>
        <dbReference type="ChEBI" id="CHEBI:30616"/>
    </ligand>
</feature>
<evidence type="ECO:0000256" key="5">
    <source>
        <dbReference type="ARBA" id="ARBA00022516"/>
    </source>
</evidence>
<evidence type="ECO:0000313" key="14">
    <source>
        <dbReference type="EMBL" id="MFH6982344.1"/>
    </source>
</evidence>
<protein>
    <recommendedName>
        <fullName evidence="4 13">Tetraacyldisaccharide 4'-kinase</fullName>
        <ecNumber evidence="3 13">2.7.1.130</ecNumber>
    </recommendedName>
    <alternativeName>
        <fullName evidence="12 13">Lipid A 4'-kinase</fullName>
    </alternativeName>
</protein>
<comment type="pathway">
    <text evidence="2 13">Glycolipid biosynthesis; lipid IV(A) biosynthesis; lipid IV(A) from (3R)-3-hydroxytetradecanoyl-[acyl-carrier-protein] and UDP-N-acetyl-alpha-D-glucosamine: step 6/6.</text>
</comment>
<evidence type="ECO:0000256" key="12">
    <source>
        <dbReference type="ARBA" id="ARBA00029757"/>
    </source>
</evidence>
<keyword evidence="6 13" id="KW-0441">Lipid A biosynthesis</keyword>
<dbReference type="Pfam" id="PF02606">
    <property type="entry name" value="LpxK"/>
    <property type="match status" value="1"/>
</dbReference>
<dbReference type="Proteomes" id="UP001610063">
    <property type="component" value="Unassembled WGS sequence"/>
</dbReference>
<keyword evidence="7 13" id="KW-0808">Transferase</keyword>
<proteinExistence type="inferred from homology"/>
<evidence type="ECO:0000256" key="8">
    <source>
        <dbReference type="ARBA" id="ARBA00022741"/>
    </source>
</evidence>
<evidence type="ECO:0000256" key="4">
    <source>
        <dbReference type="ARBA" id="ARBA00016436"/>
    </source>
</evidence>
<dbReference type="InterPro" id="IPR027417">
    <property type="entry name" value="P-loop_NTPase"/>
</dbReference>
<evidence type="ECO:0000256" key="11">
    <source>
        <dbReference type="ARBA" id="ARBA00023098"/>
    </source>
</evidence>
<comment type="caution">
    <text evidence="14">The sequence shown here is derived from an EMBL/GenBank/DDBJ whole genome shotgun (WGS) entry which is preliminary data.</text>
</comment>
<comment type="similarity">
    <text evidence="13">Belongs to the LpxK family.</text>
</comment>
<evidence type="ECO:0000256" key="9">
    <source>
        <dbReference type="ARBA" id="ARBA00022777"/>
    </source>
</evidence>
<keyword evidence="11 13" id="KW-0443">Lipid metabolism</keyword>
<evidence type="ECO:0000256" key="6">
    <source>
        <dbReference type="ARBA" id="ARBA00022556"/>
    </source>
</evidence>
<evidence type="ECO:0000256" key="10">
    <source>
        <dbReference type="ARBA" id="ARBA00022840"/>
    </source>
</evidence>
<sequence>MYWWQVIVFPFALLFDLITRLRNLLYDLGVKKTVRFDTNVVVVGNLSIGGTGKTPMIDYLVRYFQGQDKKVCTLSRGYGRRTYGFRLATTADTPDTIGDEPYMYLQKYHGIVPVAVGAERDLAISELLGHVPDAHAILLDDAFQHRRVTPSVSIVLTTYENPLHRDYLLPAGRLREARRGVQRADIVVVTKCPEYMSEADQVGMRHEIQKYTSAAVHFMTVQYDPLVSLFQNGRELKRNVLGISGMANPEPFENYLQRNYAVKHTYNYRDHYRYKPADVRDILREMDEDTSLITTEKDMVKLKQFQELRDYSCFYLPIRMKFLKDESLFLSNLESKLKNYAQEPI</sequence>
<evidence type="ECO:0000313" key="15">
    <source>
        <dbReference type="Proteomes" id="UP001610063"/>
    </source>
</evidence>
<dbReference type="PANTHER" id="PTHR42724">
    <property type="entry name" value="TETRAACYLDISACCHARIDE 4'-KINASE"/>
    <property type="match status" value="1"/>
</dbReference>
<keyword evidence="10 13" id="KW-0067">ATP-binding</keyword>
<evidence type="ECO:0000256" key="13">
    <source>
        <dbReference type="HAMAP-Rule" id="MF_00409"/>
    </source>
</evidence>
<dbReference type="EMBL" id="JBIPKE010000011">
    <property type="protein sequence ID" value="MFH6982344.1"/>
    <property type="molecule type" value="Genomic_DNA"/>
</dbReference>
<comment type="catalytic activity">
    <reaction evidence="13">
        <text>a lipid A disaccharide + ATP = a lipid IVA + ADP + H(+)</text>
        <dbReference type="Rhea" id="RHEA:67840"/>
        <dbReference type="ChEBI" id="CHEBI:15378"/>
        <dbReference type="ChEBI" id="CHEBI:30616"/>
        <dbReference type="ChEBI" id="CHEBI:176343"/>
        <dbReference type="ChEBI" id="CHEBI:176425"/>
        <dbReference type="ChEBI" id="CHEBI:456216"/>
        <dbReference type="EC" id="2.7.1.130"/>
    </reaction>
</comment>
<evidence type="ECO:0000256" key="2">
    <source>
        <dbReference type="ARBA" id="ARBA00004870"/>
    </source>
</evidence>
<comment type="function">
    <text evidence="1 13">Transfers the gamma-phosphate of ATP to the 4'-position of a tetraacyldisaccharide 1-phosphate intermediate (termed DS-1-P) to form tetraacyldisaccharide 1,4'-bis-phosphate (lipid IVA).</text>
</comment>
<evidence type="ECO:0000256" key="7">
    <source>
        <dbReference type="ARBA" id="ARBA00022679"/>
    </source>
</evidence>
<dbReference type="SUPFAM" id="SSF52540">
    <property type="entry name" value="P-loop containing nucleoside triphosphate hydrolases"/>
    <property type="match status" value="1"/>
</dbReference>
<dbReference type="HAMAP" id="MF_00409">
    <property type="entry name" value="LpxK"/>
    <property type="match status" value="1"/>
</dbReference>
<dbReference type="NCBIfam" id="TIGR00682">
    <property type="entry name" value="lpxK"/>
    <property type="match status" value="1"/>
</dbReference>
<evidence type="ECO:0000256" key="3">
    <source>
        <dbReference type="ARBA" id="ARBA00012071"/>
    </source>
</evidence>
<gene>
    <name evidence="13 14" type="primary">lpxK</name>
    <name evidence="14" type="ORF">ACHKAR_02785</name>
</gene>
<dbReference type="PANTHER" id="PTHR42724:SF1">
    <property type="entry name" value="TETRAACYLDISACCHARIDE 4'-KINASE, MITOCHONDRIAL-RELATED"/>
    <property type="match status" value="1"/>
</dbReference>
<evidence type="ECO:0000256" key="1">
    <source>
        <dbReference type="ARBA" id="ARBA00002274"/>
    </source>
</evidence>
<accession>A0ABW7N6K6</accession>